<proteinExistence type="predicted"/>
<gene>
    <name evidence="2" type="ORF">K8V70_04425</name>
</gene>
<protein>
    <submittedName>
        <fullName evidence="2">Uncharacterized protein</fullName>
    </submittedName>
</protein>
<name>A0A921IVR5_9ACTN</name>
<accession>A0A921IVR5</accession>
<evidence type="ECO:0000256" key="1">
    <source>
        <dbReference type="SAM" id="MobiDB-lite"/>
    </source>
</evidence>
<feature type="region of interest" description="Disordered" evidence="1">
    <location>
        <begin position="1"/>
        <end position="75"/>
    </location>
</feature>
<dbReference type="AlphaFoldDB" id="A0A921IVR5"/>
<sequence length="176" mass="18137">MPVVTGGSSVAGGSTARNAGGASISQDAEVGRSGASNPGRQPDSPAEEGDAPACSPGLDGSDAEDEQTQGGRVTSATFMEELAELADATEEAEVSMNWEERRGLVDVAGDVLRAYEEAGTARLATSGFVDLKGNIWGAVIEDERGWVDVVTVMEGAGSASSHVRIIRMLPRGWEGL</sequence>
<evidence type="ECO:0000313" key="3">
    <source>
        <dbReference type="Proteomes" id="UP000753256"/>
    </source>
</evidence>
<evidence type="ECO:0000313" key="2">
    <source>
        <dbReference type="EMBL" id="HJG37094.1"/>
    </source>
</evidence>
<dbReference type="EMBL" id="DYUZ01000017">
    <property type="protein sequence ID" value="HJG37094.1"/>
    <property type="molecule type" value="Genomic_DNA"/>
</dbReference>
<reference evidence="2" key="1">
    <citation type="journal article" date="2021" name="PeerJ">
        <title>Extensive microbial diversity within the chicken gut microbiome revealed by metagenomics and culture.</title>
        <authorList>
            <person name="Gilroy R."/>
            <person name="Ravi A."/>
            <person name="Getino M."/>
            <person name="Pursley I."/>
            <person name="Horton D.L."/>
            <person name="Alikhan N.F."/>
            <person name="Baker D."/>
            <person name="Gharbi K."/>
            <person name="Hall N."/>
            <person name="Watson M."/>
            <person name="Adriaenssens E.M."/>
            <person name="Foster-Nyarko E."/>
            <person name="Jarju S."/>
            <person name="Secka A."/>
            <person name="Antonio M."/>
            <person name="Oren A."/>
            <person name="Chaudhuri R.R."/>
            <person name="La Ragione R."/>
            <person name="Hildebrand F."/>
            <person name="Pallen M.J."/>
        </authorList>
    </citation>
    <scope>NUCLEOTIDE SEQUENCE</scope>
    <source>
        <strain evidence="2">ChiHjej13B12-9602</strain>
    </source>
</reference>
<comment type="caution">
    <text evidence="2">The sequence shown here is derived from an EMBL/GenBank/DDBJ whole genome shotgun (WGS) entry which is preliminary data.</text>
</comment>
<dbReference type="Proteomes" id="UP000753256">
    <property type="component" value="Unassembled WGS sequence"/>
</dbReference>
<organism evidence="2 3">
    <name type="scientific">Enorma phocaeensis</name>
    <dbReference type="NCBI Taxonomy" id="1871019"/>
    <lineage>
        <taxon>Bacteria</taxon>
        <taxon>Bacillati</taxon>
        <taxon>Actinomycetota</taxon>
        <taxon>Coriobacteriia</taxon>
        <taxon>Coriobacteriales</taxon>
        <taxon>Coriobacteriaceae</taxon>
        <taxon>Enorma</taxon>
    </lineage>
</organism>
<reference evidence="2" key="2">
    <citation type="submission" date="2021-09" db="EMBL/GenBank/DDBJ databases">
        <authorList>
            <person name="Gilroy R."/>
        </authorList>
    </citation>
    <scope>NUCLEOTIDE SEQUENCE</scope>
    <source>
        <strain evidence="2">ChiHjej13B12-9602</strain>
    </source>
</reference>
<feature type="compositionally biased region" description="Low complexity" evidence="1">
    <location>
        <begin position="1"/>
        <end position="16"/>
    </location>
</feature>
<dbReference type="RefSeq" id="WP_273189636.1">
    <property type="nucleotide sequence ID" value="NZ_DYUZ01000017.1"/>
</dbReference>